<keyword evidence="6" id="KW-1133">Transmembrane helix</keyword>
<keyword evidence="6" id="KW-0812">Transmembrane</keyword>
<evidence type="ECO:0000313" key="9">
    <source>
        <dbReference type="Proteomes" id="UP000298416"/>
    </source>
</evidence>
<dbReference type="PROSITE" id="PS01168">
    <property type="entry name" value="RIBOSOMAL_S27E"/>
    <property type="match status" value="1"/>
</dbReference>
<keyword evidence="4 5" id="KW-0687">Ribonucleoprotein</keyword>
<evidence type="ECO:0000256" key="4">
    <source>
        <dbReference type="ARBA" id="ARBA00023274"/>
    </source>
</evidence>
<dbReference type="InterPro" id="IPR007065">
    <property type="entry name" value="HPP"/>
</dbReference>
<reference evidence="8" key="1">
    <citation type="submission" date="2018-01" db="EMBL/GenBank/DDBJ databases">
        <authorList>
            <person name="Mao J.F."/>
        </authorList>
    </citation>
    <scope>NUCLEOTIDE SEQUENCE</scope>
    <source>
        <strain evidence="8">Huo1</strain>
        <tissue evidence="8">Leaf</tissue>
    </source>
</reference>
<dbReference type="InterPro" id="IPR058581">
    <property type="entry name" value="TM_HPP"/>
</dbReference>
<dbReference type="GO" id="GO:0005840">
    <property type="term" value="C:ribosome"/>
    <property type="evidence" value="ECO:0007669"/>
    <property type="project" value="UniProtKB-KW"/>
</dbReference>
<dbReference type="HAMAP" id="MF_00371">
    <property type="entry name" value="Ribosomal_eS27"/>
    <property type="match status" value="1"/>
</dbReference>
<dbReference type="SUPFAM" id="SSF57829">
    <property type="entry name" value="Zn-binding ribosomal proteins"/>
    <property type="match status" value="1"/>
</dbReference>
<dbReference type="Pfam" id="PF04982">
    <property type="entry name" value="TM_HPP"/>
    <property type="match status" value="1"/>
</dbReference>
<proteinExistence type="inferred from homology"/>
<dbReference type="InterPro" id="IPR023407">
    <property type="entry name" value="Ribosomal_eS27_Zn-bd_dom_sf"/>
</dbReference>
<evidence type="ECO:0000256" key="5">
    <source>
        <dbReference type="RuleBase" id="RU000671"/>
    </source>
</evidence>
<comment type="caution">
    <text evidence="8">The sequence shown here is derived from an EMBL/GenBank/DDBJ whole genome shotgun (WGS) entry which is preliminary data.</text>
</comment>
<dbReference type="FunFam" id="2.20.25.100:FF:000001">
    <property type="entry name" value="40S ribosomal protein S27"/>
    <property type="match status" value="1"/>
</dbReference>
<keyword evidence="5" id="KW-0479">Metal-binding</keyword>
<comment type="cofactor">
    <cofactor evidence="5">
        <name>Zn(2+)</name>
        <dbReference type="ChEBI" id="CHEBI:29105"/>
    </cofactor>
    <text evidence="5">Binds 1 zinc ion per subunit.</text>
</comment>
<feature type="transmembrane region" description="Helical" evidence="6">
    <location>
        <begin position="107"/>
        <end position="127"/>
    </location>
</feature>
<keyword evidence="2 5" id="KW-0862">Zinc</keyword>
<evidence type="ECO:0000256" key="1">
    <source>
        <dbReference type="ARBA" id="ARBA00010919"/>
    </source>
</evidence>
<feature type="transmembrane region" description="Helical" evidence="6">
    <location>
        <begin position="202"/>
        <end position="221"/>
    </location>
</feature>
<dbReference type="GO" id="GO:0006412">
    <property type="term" value="P:translation"/>
    <property type="evidence" value="ECO:0007669"/>
    <property type="project" value="InterPro"/>
</dbReference>
<evidence type="ECO:0000259" key="7">
    <source>
        <dbReference type="Pfam" id="PF04982"/>
    </source>
</evidence>
<keyword evidence="3 5" id="KW-0689">Ribosomal protein</keyword>
<protein>
    <recommendedName>
        <fullName evidence="5">40S ribosomal protein S27</fullName>
    </recommendedName>
</protein>
<name>A0A8X8XHD1_SALSN</name>
<dbReference type="Proteomes" id="UP000298416">
    <property type="component" value="Unassembled WGS sequence"/>
</dbReference>
<reference evidence="8" key="2">
    <citation type="submission" date="2020-08" db="EMBL/GenBank/DDBJ databases">
        <title>Plant Genome Project.</title>
        <authorList>
            <person name="Zhang R.-G."/>
        </authorList>
    </citation>
    <scope>NUCLEOTIDE SEQUENCE</scope>
    <source>
        <strain evidence="8">Huo1</strain>
        <tissue evidence="8">Leaf</tissue>
    </source>
</reference>
<evidence type="ECO:0000256" key="3">
    <source>
        <dbReference type="ARBA" id="ARBA00022980"/>
    </source>
</evidence>
<dbReference type="Pfam" id="PF01667">
    <property type="entry name" value="Ribosomal_S27e"/>
    <property type="match status" value="1"/>
</dbReference>
<dbReference type="PANTHER" id="PTHR33741">
    <property type="entry name" value="TRANSMEMBRANE PROTEIN DDB_G0269096-RELATED"/>
    <property type="match status" value="1"/>
</dbReference>
<feature type="domain" description="HPP transmembrane region" evidence="7">
    <location>
        <begin position="78"/>
        <end position="219"/>
    </location>
</feature>
<dbReference type="GO" id="GO:0008270">
    <property type="term" value="F:zinc ion binding"/>
    <property type="evidence" value="ECO:0007669"/>
    <property type="project" value="UniProtKB-KW"/>
</dbReference>
<dbReference type="AlphaFoldDB" id="A0A8X8XHD1"/>
<dbReference type="GO" id="GO:1990904">
    <property type="term" value="C:ribonucleoprotein complex"/>
    <property type="evidence" value="ECO:0007669"/>
    <property type="project" value="UniProtKB-KW"/>
</dbReference>
<evidence type="ECO:0000256" key="6">
    <source>
        <dbReference type="SAM" id="Phobius"/>
    </source>
</evidence>
<keyword evidence="5" id="KW-0863">Zinc-finger</keyword>
<dbReference type="EMBL" id="PNBA02000009">
    <property type="protein sequence ID" value="KAG6412894.1"/>
    <property type="molecule type" value="Genomic_DNA"/>
</dbReference>
<feature type="transmembrane region" description="Helical" evidence="6">
    <location>
        <begin position="139"/>
        <end position="161"/>
    </location>
</feature>
<sequence length="304" mass="32768">MMAAAQLFNQVLAPQTQLPSLHLFPLRPQKCDFHNDKRVFRSLPPQNSTKRSFYIASSSNVGAAPLWENWAPEKTSKAPSLSDIIWPSAGAFAAMALLGKIDQILAPKGVSITIAPLGAVCAVLFATPASPGARKYNMFVAQIGCAAIGALAFSILGPGWLARSTALAAAMAFMIFTRSVHPPAASLPLLFIDGVKLHHLNFWYALFPGSAGCIVLCLIVLSNDVDLLNPPAELEKRKHKLKRLVQSPNSFFMDVKCQGCFNITTVFSHSQTVVVCGNCQTVLCQPTGGRARLTEGCSFRKKAE</sequence>
<organism evidence="8">
    <name type="scientific">Salvia splendens</name>
    <name type="common">Scarlet sage</name>
    <dbReference type="NCBI Taxonomy" id="180675"/>
    <lineage>
        <taxon>Eukaryota</taxon>
        <taxon>Viridiplantae</taxon>
        <taxon>Streptophyta</taxon>
        <taxon>Embryophyta</taxon>
        <taxon>Tracheophyta</taxon>
        <taxon>Spermatophyta</taxon>
        <taxon>Magnoliopsida</taxon>
        <taxon>eudicotyledons</taxon>
        <taxon>Gunneridae</taxon>
        <taxon>Pentapetalae</taxon>
        <taxon>asterids</taxon>
        <taxon>lamiids</taxon>
        <taxon>Lamiales</taxon>
        <taxon>Lamiaceae</taxon>
        <taxon>Nepetoideae</taxon>
        <taxon>Mentheae</taxon>
        <taxon>Salviinae</taxon>
        <taxon>Salvia</taxon>
        <taxon>Salvia subgen. Calosphace</taxon>
        <taxon>core Calosphace</taxon>
    </lineage>
</organism>
<dbReference type="InterPro" id="IPR000592">
    <property type="entry name" value="Ribosomal_eS27"/>
</dbReference>
<evidence type="ECO:0000313" key="8">
    <source>
        <dbReference type="EMBL" id="KAG6412894.1"/>
    </source>
</evidence>
<gene>
    <name evidence="8" type="ORF">SASPL_125589</name>
</gene>
<dbReference type="InterPro" id="IPR011332">
    <property type="entry name" value="Ribosomal_zn-bd"/>
</dbReference>
<dbReference type="GO" id="GO:0003735">
    <property type="term" value="F:structural constituent of ribosome"/>
    <property type="evidence" value="ECO:0007669"/>
    <property type="project" value="InterPro"/>
</dbReference>
<dbReference type="Gene3D" id="2.20.25.100">
    <property type="entry name" value="Zn-binding ribosomal proteins"/>
    <property type="match status" value="1"/>
</dbReference>
<accession>A0A8X8XHD1</accession>
<comment type="similarity">
    <text evidence="1 5">Belongs to the eukaryotic ribosomal protein eS27 family.</text>
</comment>
<keyword evidence="6" id="KW-0472">Membrane</keyword>
<dbReference type="PANTHER" id="PTHR33741:SF1">
    <property type="entry name" value="HPP FAMILY PROTEIN, EXPRESSED"/>
    <property type="match status" value="1"/>
</dbReference>
<keyword evidence="9" id="KW-1185">Reference proteome</keyword>
<evidence type="ECO:0000256" key="2">
    <source>
        <dbReference type="ARBA" id="ARBA00022833"/>
    </source>
</evidence>